<feature type="domain" description="Pesticidal crystal protein Cry22Aa Ig-like" evidence="3">
    <location>
        <begin position="1724"/>
        <end position="1793"/>
    </location>
</feature>
<feature type="domain" description="Pesticidal crystal protein Cry22Aa Ig-like" evidence="3">
    <location>
        <begin position="1246"/>
        <end position="1313"/>
    </location>
</feature>
<dbReference type="InterPro" id="IPR051846">
    <property type="entry name" value="SH2_domain_adapters"/>
</dbReference>
<feature type="domain" description="Pesticidal crystal protein Cry22Aa Ig-like" evidence="3">
    <location>
        <begin position="1160"/>
        <end position="1228"/>
    </location>
</feature>
<evidence type="ECO:0000256" key="2">
    <source>
        <dbReference type="SAM" id="SignalP"/>
    </source>
</evidence>
<dbReference type="EMBL" id="JAENIL010000006">
    <property type="protein sequence ID" value="MBK1876115.1"/>
    <property type="molecule type" value="Genomic_DNA"/>
</dbReference>
<feature type="domain" description="Pesticidal crystal protein Cry22Aa Ig-like" evidence="3">
    <location>
        <begin position="680"/>
        <end position="747"/>
    </location>
</feature>
<evidence type="ECO:0000313" key="4">
    <source>
        <dbReference type="EMBL" id="MBK1876115.1"/>
    </source>
</evidence>
<feature type="domain" description="Pesticidal crystal protein Cry22Aa Ig-like" evidence="3">
    <location>
        <begin position="1331"/>
        <end position="1398"/>
    </location>
</feature>
<dbReference type="Proteomes" id="UP000617628">
    <property type="component" value="Unassembled WGS sequence"/>
</dbReference>
<name>A0A934RRB4_9BACT</name>
<dbReference type="Pfam" id="PF16403">
    <property type="entry name" value="Bact_surface_Ig-like"/>
    <property type="match status" value="11"/>
</dbReference>
<reference evidence="4" key="1">
    <citation type="submission" date="2021-01" db="EMBL/GenBank/DDBJ databases">
        <title>Modified the classification status of verrucomicrobia.</title>
        <authorList>
            <person name="Feng X."/>
        </authorList>
    </citation>
    <scope>NUCLEOTIDE SEQUENCE</scope>
    <source>
        <strain evidence="4">KCTC 13126</strain>
    </source>
</reference>
<feature type="signal peptide" evidence="2">
    <location>
        <begin position="1"/>
        <end position="25"/>
    </location>
</feature>
<dbReference type="PANTHER" id="PTHR15127">
    <property type="entry name" value="HEAVYWEIGHT, ISOFORM A"/>
    <property type="match status" value="1"/>
</dbReference>
<evidence type="ECO:0000256" key="1">
    <source>
        <dbReference type="ARBA" id="ARBA00022999"/>
    </source>
</evidence>
<dbReference type="InterPro" id="IPR032179">
    <property type="entry name" value="Cry22Aa_Ig-like"/>
</dbReference>
<keyword evidence="5" id="KW-1185">Reference proteome</keyword>
<gene>
    <name evidence="4" type="ORF">JIN87_04500</name>
</gene>
<sequence>MNMIRSPFLFLVGLLFSVCAITAHAVPDIVTSRNATAEDAAYWHNVNEGDFLIFPEPLAYFFPDEIALPVGGKILIFAGDYGRIRIDGTNCQGTEDQPTVITNFGGQVRFGDIDDSNRGMQITGFDYVKITGKYDPVAQTGHPSYLGHDEGRAFSSGDYYERYGIWGDFRWSGTRSGTGLGNIVRCLRNLNLEIEYVAAWGGGFAAFNIKDDNPPTPRTVVVNVHDTFSGMTTGEGFYIGYSTGTGVGRDATLLTLRNNIVAFPGGEGLQTDKLAPGSLIENNVIIGAGRDYRAPFQAAYHDNAHQFSHLAGDVTIRKNLYLGFVGAAMVGPRYLTSEEGRFIPDPSKGIVVENNYWGYGEAWIGFVWPAVAEIPYTWRDNIYGPISHPSTDDIWVTPPTFNGWMRIDNPQSPIALENNVYPVSNPQLPFIEWGNGAGPNVISDVGNVAQAAEDVAFQDLGFGPAFDPGRVAIYYETYENMDKTGSYGSVSKENGTPITYPVGEIVITHDELGNTLFFECIQEHTADGTNGPLDAPTLWQQMVWGTRGLPPFDIRIVADTTYDLRGIGTTYNHVEQGSIDITAPFITLVGSNPMNIEEGFAFVEPGYTAIDLEEGDLTGSVVESWEGPAFDSSIVGSYQRKYEVSDSSGNATTEYRVVNVYDPASVDSTPPEISLLEGGVQVPLGGSYSEPGYVATDDVDGDVTGQVVESWEGVALDVNTVGIYVRRYDVSDTWGNEASPAFRTIEVYDPDAVDTTAPVIALVDGAISLSLGESFVEPGFSAVDDFDGDLTAEVVEDWSGPVFDASVPGSYARSYSATDAAGNETIALRVVNVYDAGLFYQPFEAFADVNSYWASPADSNQFDDIGSEATAGSWSLVDDGLVIERTGSTSSDNDAGFARITDLDTNVSPAVFSMDISLANVPATWSTLYEIELGNWSSVSDYGSGGAYSSIYQRVEVKGNGTDAYAIKLAGILSEPFAANGKKQTLKWILNNTDSEFTYLGLDGDTHLLESGESDVWIDTNLAIDGAVYGTFSGTVIRDFRVRLSSNFAFTAGFDSISVKAELSATTGIPEINLVGGDVLLPIGQVYVDPGYSAYDPEDGDLTASVVGSWIGAPLDESVVGIYEKQYDVTDSDGYAAASVVRTITVYDNVPPTISLVGGNVSIEQGGSYIEPGYTALDNVDGDISADVIESWEGLTLDSSVAGDYLRRYDVTDASGNAAASVYRTVTVEQVEDIEAPVISLVGGDLFVPLGGSFEEPGYSALDNIDGDLSDAVSASWLGSVLNVNVEADYFLEYTVSDMAGNEAVPAIRKVTVKYIPDDVAPEIIISGGLVNLPQGGLYQEPGYVATDNLDGDLTDSVVTSWVGPELNADTLGTYVLRYDVADAAGNPATPVFRAVRVFDRAFFFQGFADSTNVLDYQTATGEAHLLDDVSSEAEAGEWVVQNGALHIEKPGSSSADNDAGFARISDLSDDLRVGVFSMEMSLENVTPTYSRLFYIELGDWSGVSDYSSGGSYDSIFERMEVKGSGEGRFLVRLEGRNSPAFDADGSMKTFRWVFNRNAEELNYVGPDGSPQVLGANTSDIWMDDSLAIKGAPHGTFRSEVFRDFRVRLESTYAMTASFDAISLSGELPQAKTPPELSLVGGDLVLPSGEAFFEPGVEAWDAEDGDISSSVLSVWVGHNYDADSVGVYQLRYDVYDSDGLAAKSVYRTVEVFDNVAPVIGLLGSDLALEFGSPYMEPGYIATDNVDGDLTGEVVATWIGQSFDANQVGVYQLRYDVTDSSGNSAEPGYRTVTVVDNIAPLLTLIGGSLELPFGSPYLELGFSAFDNADGDLTASVIASWEGDAFDPLSPGSYTRLYEVSDSSGNAAIPVRRTVYVLDPPDVDPPVLTLFGGDMSTPLGEVYVEPGYSAYDEKDGDLSASVVASWSGDPFDPDEIGVYVRQYDVEDAAGNRAPTQYRMVLVYDAGLFMQDFESSAEVDDYHSPNPGIDILDDISSEIKGGTWYLDQGALKIERANSGGSNAGAGLARVTKLAENLPIIWLSMDLSIENPNARSGSTLFSIELGDWDAVGDYSKMGDTDSVFESLAVQSVASCRLPFKIGEIERPIFSVGGRESSFSQIVNIFRELKDYLALLADSVSDSFEVRPGDGGEFLFKIGDYKSPAFSADGSEFTLSWVVNNSGALIEYIAPDGQRYELGDGSSSLWIDEALVLDNVDWEHTKGVIVSGFRIRFDKKSEVKVSIDNLFLTDRVE</sequence>
<dbReference type="InterPro" id="IPR013783">
    <property type="entry name" value="Ig-like_fold"/>
</dbReference>
<organism evidence="4 5">
    <name type="scientific">Pelagicoccus mobilis</name>
    <dbReference type="NCBI Taxonomy" id="415221"/>
    <lineage>
        <taxon>Bacteria</taxon>
        <taxon>Pseudomonadati</taxon>
        <taxon>Verrucomicrobiota</taxon>
        <taxon>Opitutia</taxon>
        <taxon>Puniceicoccales</taxon>
        <taxon>Pelagicoccaceae</taxon>
        <taxon>Pelagicoccus</taxon>
    </lineage>
</organism>
<keyword evidence="1" id="KW-0727">SH2 domain</keyword>
<feature type="domain" description="Pesticidal crystal protein Cry22Aa Ig-like" evidence="3">
    <location>
        <begin position="1078"/>
        <end position="1146"/>
    </location>
</feature>
<feature type="domain" description="Pesticidal crystal protein Cry22Aa Ig-like" evidence="3">
    <location>
        <begin position="1892"/>
        <end position="1958"/>
    </location>
</feature>
<dbReference type="RefSeq" id="WP_200354332.1">
    <property type="nucleotide sequence ID" value="NZ_JAENIL010000006.1"/>
</dbReference>
<feature type="domain" description="Pesticidal crystal protein Cry22Aa Ig-like" evidence="3">
    <location>
        <begin position="586"/>
        <end position="660"/>
    </location>
</feature>
<evidence type="ECO:0000259" key="3">
    <source>
        <dbReference type="Pfam" id="PF16403"/>
    </source>
</evidence>
<dbReference type="GO" id="GO:0001784">
    <property type="term" value="F:phosphotyrosine residue binding"/>
    <property type="evidence" value="ECO:0007669"/>
    <property type="project" value="TreeGrafter"/>
</dbReference>
<dbReference type="PANTHER" id="PTHR15127:SF32">
    <property type="entry name" value="HEAVYWEIGHT, ISOFORM A"/>
    <property type="match status" value="1"/>
</dbReference>
<feature type="domain" description="Pesticidal crystal protein Cry22Aa Ig-like" evidence="3">
    <location>
        <begin position="1643"/>
        <end position="1711"/>
    </location>
</feature>
<comment type="caution">
    <text evidence="4">The sequence shown here is derived from an EMBL/GenBank/DDBJ whole genome shotgun (WGS) entry which is preliminary data.</text>
</comment>
<accession>A0A934RRB4</accession>
<dbReference type="Gene3D" id="2.60.40.10">
    <property type="entry name" value="Immunoglobulins"/>
    <property type="match status" value="11"/>
</dbReference>
<protein>
    <submittedName>
        <fullName evidence="4">DUF5011 domain-containing protein</fullName>
    </submittedName>
</protein>
<feature type="domain" description="Pesticidal crystal protein Cry22Aa Ig-like" evidence="3">
    <location>
        <begin position="1809"/>
        <end position="1875"/>
    </location>
</feature>
<keyword evidence="2" id="KW-0732">Signal</keyword>
<feature type="domain" description="Pesticidal crystal protein Cry22Aa Ig-like" evidence="3">
    <location>
        <begin position="766"/>
        <end position="833"/>
    </location>
</feature>
<feature type="chain" id="PRO_5037151762" evidence="2">
    <location>
        <begin position="26"/>
        <end position="2248"/>
    </location>
</feature>
<proteinExistence type="predicted"/>
<evidence type="ECO:0000313" key="5">
    <source>
        <dbReference type="Proteomes" id="UP000617628"/>
    </source>
</evidence>